<dbReference type="RefSeq" id="WP_189647824.1">
    <property type="nucleotide sequence ID" value="NZ_BMRC01000005.1"/>
</dbReference>
<sequence length="85" mass="9543">MGDDTAHPGEAVQARGITSVFPFLSHLAEPEDEPWEFSDRAEYTRRLPGLARRYGITDEPQEHDKPSPARIRRTPWPYGPARGGA</sequence>
<evidence type="ECO:0000313" key="2">
    <source>
        <dbReference type="EMBL" id="MFB9208820.1"/>
    </source>
</evidence>
<dbReference type="Proteomes" id="UP001589647">
    <property type="component" value="Unassembled WGS sequence"/>
</dbReference>
<organism evidence="2 3">
    <name type="scientific">Nonomuraea spiralis</name>
    <dbReference type="NCBI Taxonomy" id="46182"/>
    <lineage>
        <taxon>Bacteria</taxon>
        <taxon>Bacillati</taxon>
        <taxon>Actinomycetota</taxon>
        <taxon>Actinomycetes</taxon>
        <taxon>Streptosporangiales</taxon>
        <taxon>Streptosporangiaceae</taxon>
        <taxon>Nonomuraea</taxon>
    </lineage>
</organism>
<protein>
    <submittedName>
        <fullName evidence="2">Uncharacterized protein</fullName>
    </submittedName>
</protein>
<name>A0ABV5IY27_9ACTN</name>
<feature type="region of interest" description="Disordered" evidence="1">
    <location>
        <begin position="52"/>
        <end position="85"/>
    </location>
</feature>
<comment type="caution">
    <text evidence="2">The sequence shown here is derived from an EMBL/GenBank/DDBJ whole genome shotgun (WGS) entry which is preliminary data.</text>
</comment>
<reference evidence="2 3" key="1">
    <citation type="submission" date="2024-09" db="EMBL/GenBank/DDBJ databases">
        <authorList>
            <person name="Sun Q."/>
            <person name="Mori K."/>
        </authorList>
    </citation>
    <scope>NUCLEOTIDE SEQUENCE [LARGE SCALE GENOMIC DNA]</scope>
    <source>
        <strain evidence="2 3">CCM 3426</strain>
    </source>
</reference>
<accession>A0ABV5IY27</accession>
<dbReference type="EMBL" id="JBHMEI010000078">
    <property type="protein sequence ID" value="MFB9208820.1"/>
    <property type="molecule type" value="Genomic_DNA"/>
</dbReference>
<evidence type="ECO:0000256" key="1">
    <source>
        <dbReference type="SAM" id="MobiDB-lite"/>
    </source>
</evidence>
<evidence type="ECO:0000313" key="3">
    <source>
        <dbReference type="Proteomes" id="UP001589647"/>
    </source>
</evidence>
<proteinExistence type="predicted"/>
<gene>
    <name evidence="2" type="ORF">ACFFV7_47090</name>
</gene>
<keyword evidence="3" id="KW-1185">Reference proteome</keyword>